<dbReference type="RefSeq" id="WP_347706258.1">
    <property type="nucleotide sequence ID" value="NZ_JBDPZD010000007.1"/>
</dbReference>
<keyword evidence="7" id="KW-1185">Reference proteome</keyword>
<dbReference type="SUPFAM" id="SSF46894">
    <property type="entry name" value="C-terminal effector domain of the bipartite response regulators"/>
    <property type="match status" value="1"/>
</dbReference>
<dbReference type="InterPro" id="IPR016032">
    <property type="entry name" value="Sig_transdc_resp-reg_C-effctor"/>
</dbReference>
<gene>
    <name evidence="6" type="ORF">ABDJ85_18370</name>
</gene>
<feature type="modified residue" description="4-aspartylphosphate" evidence="3">
    <location>
        <position position="53"/>
    </location>
</feature>
<dbReference type="EMBL" id="JBDPZD010000007">
    <property type="protein sequence ID" value="MEO3693443.1"/>
    <property type="molecule type" value="Genomic_DNA"/>
</dbReference>
<dbReference type="Pfam" id="PF00196">
    <property type="entry name" value="GerE"/>
    <property type="match status" value="1"/>
</dbReference>
<dbReference type="PROSITE" id="PS50110">
    <property type="entry name" value="RESPONSE_REGULATORY"/>
    <property type="match status" value="1"/>
</dbReference>
<dbReference type="InterPro" id="IPR051015">
    <property type="entry name" value="EvgA-like"/>
</dbReference>
<dbReference type="Gene3D" id="3.40.50.2300">
    <property type="match status" value="1"/>
</dbReference>
<dbReference type="SMART" id="SM00448">
    <property type="entry name" value="REC"/>
    <property type="match status" value="1"/>
</dbReference>
<evidence type="ECO:0000313" key="6">
    <source>
        <dbReference type="EMBL" id="MEO3693443.1"/>
    </source>
</evidence>
<evidence type="ECO:0000313" key="7">
    <source>
        <dbReference type="Proteomes" id="UP001495147"/>
    </source>
</evidence>
<dbReference type="InterPro" id="IPR036388">
    <property type="entry name" value="WH-like_DNA-bd_sf"/>
</dbReference>
<evidence type="ECO:0000256" key="3">
    <source>
        <dbReference type="PROSITE-ProRule" id="PRU00169"/>
    </source>
</evidence>
<feature type="domain" description="HTH luxR-type" evidence="4">
    <location>
        <begin position="144"/>
        <end position="209"/>
    </location>
</feature>
<keyword evidence="1 3" id="KW-0597">Phosphoprotein</keyword>
<dbReference type="SUPFAM" id="SSF52172">
    <property type="entry name" value="CheY-like"/>
    <property type="match status" value="1"/>
</dbReference>
<organism evidence="6 7">
    <name type="scientific">Roseateles paludis</name>
    <dbReference type="NCBI Taxonomy" id="3145238"/>
    <lineage>
        <taxon>Bacteria</taxon>
        <taxon>Pseudomonadati</taxon>
        <taxon>Pseudomonadota</taxon>
        <taxon>Betaproteobacteria</taxon>
        <taxon>Burkholderiales</taxon>
        <taxon>Sphaerotilaceae</taxon>
        <taxon>Roseateles</taxon>
    </lineage>
</organism>
<accession>A0ABV0G6T1</accession>
<evidence type="ECO:0000256" key="2">
    <source>
        <dbReference type="ARBA" id="ARBA00023125"/>
    </source>
</evidence>
<dbReference type="CDD" id="cd06170">
    <property type="entry name" value="LuxR_C_like"/>
    <property type="match status" value="1"/>
</dbReference>
<dbReference type="InterPro" id="IPR058245">
    <property type="entry name" value="NreC/VraR/RcsB-like_REC"/>
</dbReference>
<dbReference type="PANTHER" id="PTHR45566:SF1">
    <property type="entry name" value="HTH-TYPE TRANSCRIPTIONAL REGULATOR YHJB-RELATED"/>
    <property type="match status" value="1"/>
</dbReference>
<dbReference type="InterPro" id="IPR000792">
    <property type="entry name" value="Tscrpt_reg_LuxR_C"/>
</dbReference>
<evidence type="ECO:0000256" key="1">
    <source>
        <dbReference type="ARBA" id="ARBA00022553"/>
    </source>
</evidence>
<dbReference type="InterPro" id="IPR001789">
    <property type="entry name" value="Sig_transdc_resp-reg_receiver"/>
</dbReference>
<dbReference type="SMART" id="SM00421">
    <property type="entry name" value="HTH_LUXR"/>
    <property type="match status" value="1"/>
</dbReference>
<dbReference type="InterPro" id="IPR011006">
    <property type="entry name" value="CheY-like_superfamily"/>
</dbReference>
<dbReference type="PRINTS" id="PR00038">
    <property type="entry name" value="HTHLUXR"/>
</dbReference>
<name>A0ABV0G6T1_9BURK</name>
<dbReference type="Proteomes" id="UP001495147">
    <property type="component" value="Unassembled WGS sequence"/>
</dbReference>
<dbReference type="CDD" id="cd17535">
    <property type="entry name" value="REC_NarL-like"/>
    <property type="match status" value="1"/>
</dbReference>
<sequence length="211" mass="21888">MKVLLVDAFPMVRAALTSLVESRFGGAQVTGVGSVAEARTALAASLPELVLLDLHIDGGPAFLRDLHREHLLLKVVVISGHDDAAAARAALAAGAVGYVPERSDLETLVSALNLVMAGGIFVPPLKDEGKPSPAVAAAPPKPEALMPGLALTPRQRQVLPLLAAGQQNKEIARELHLSVDTVKDHVAAILRALGATSRVQAVAMLQKSAGH</sequence>
<dbReference type="PROSITE" id="PS50043">
    <property type="entry name" value="HTH_LUXR_2"/>
    <property type="match status" value="1"/>
</dbReference>
<keyword evidence="2" id="KW-0238">DNA-binding</keyword>
<comment type="caution">
    <text evidence="6">The sequence shown here is derived from an EMBL/GenBank/DDBJ whole genome shotgun (WGS) entry which is preliminary data.</text>
</comment>
<feature type="domain" description="Response regulatory" evidence="5">
    <location>
        <begin position="2"/>
        <end position="116"/>
    </location>
</feature>
<dbReference type="PANTHER" id="PTHR45566">
    <property type="entry name" value="HTH-TYPE TRANSCRIPTIONAL REGULATOR YHJB-RELATED"/>
    <property type="match status" value="1"/>
</dbReference>
<dbReference type="Pfam" id="PF00072">
    <property type="entry name" value="Response_reg"/>
    <property type="match status" value="1"/>
</dbReference>
<dbReference type="Gene3D" id="1.10.10.10">
    <property type="entry name" value="Winged helix-like DNA-binding domain superfamily/Winged helix DNA-binding domain"/>
    <property type="match status" value="1"/>
</dbReference>
<protein>
    <submittedName>
        <fullName evidence="6">Response regulator transcription factor</fullName>
    </submittedName>
</protein>
<evidence type="ECO:0000259" key="5">
    <source>
        <dbReference type="PROSITE" id="PS50110"/>
    </source>
</evidence>
<evidence type="ECO:0000259" key="4">
    <source>
        <dbReference type="PROSITE" id="PS50043"/>
    </source>
</evidence>
<proteinExistence type="predicted"/>
<reference evidence="6 7" key="1">
    <citation type="submission" date="2024-05" db="EMBL/GenBank/DDBJ databases">
        <title>Roseateles sp. DJS-2-20 16S ribosomal RNA gene Genome sequencing and assembly.</title>
        <authorList>
            <person name="Woo H."/>
        </authorList>
    </citation>
    <scope>NUCLEOTIDE SEQUENCE [LARGE SCALE GENOMIC DNA]</scope>
    <source>
        <strain evidence="6 7">DJS-2-20</strain>
    </source>
</reference>